<dbReference type="EMBL" id="NHZQ01000067">
    <property type="protein sequence ID" value="PSK55438.1"/>
    <property type="molecule type" value="Genomic_DNA"/>
</dbReference>
<evidence type="ECO:0000256" key="1">
    <source>
        <dbReference type="SAM" id="MobiDB-lite"/>
    </source>
</evidence>
<name>A0A2P8A4S6_9PEZI</name>
<protein>
    <submittedName>
        <fullName evidence="2">MICOS complex subunit mic60</fullName>
    </submittedName>
</protein>
<evidence type="ECO:0000313" key="3">
    <source>
        <dbReference type="Proteomes" id="UP000243723"/>
    </source>
</evidence>
<dbReference type="OrthoDB" id="5377039at2759"/>
<comment type="caution">
    <text evidence="2">The sequence shown here is derived from an EMBL/GenBank/DDBJ whole genome shotgun (WGS) entry which is preliminary data.</text>
</comment>
<keyword evidence="3" id="KW-1185">Reference proteome</keyword>
<reference evidence="2 3" key="1">
    <citation type="submission" date="2017-05" db="EMBL/GenBank/DDBJ databases">
        <title>Draft genome sequence of Elsinoe australis.</title>
        <authorList>
            <person name="Cheng Q."/>
        </authorList>
    </citation>
    <scope>NUCLEOTIDE SEQUENCE [LARGE SCALE GENOMIC DNA]</scope>
    <source>
        <strain evidence="2 3">NL1</strain>
    </source>
</reference>
<feature type="compositionally biased region" description="Polar residues" evidence="1">
    <location>
        <begin position="50"/>
        <end position="71"/>
    </location>
</feature>
<organism evidence="2 3">
    <name type="scientific">Elsinoe australis</name>
    <dbReference type="NCBI Taxonomy" id="40998"/>
    <lineage>
        <taxon>Eukaryota</taxon>
        <taxon>Fungi</taxon>
        <taxon>Dikarya</taxon>
        <taxon>Ascomycota</taxon>
        <taxon>Pezizomycotina</taxon>
        <taxon>Dothideomycetes</taxon>
        <taxon>Dothideomycetidae</taxon>
        <taxon>Myriangiales</taxon>
        <taxon>Elsinoaceae</taxon>
        <taxon>Elsinoe</taxon>
    </lineage>
</organism>
<sequence>MEPSKPTTPVPPSGFTNPADLSPPSSQGVPGLPSPHPHANANGKRPLSTLDPNGASQPLTRANMSSATGTVEAQEVKTHQPSGYSWTRTEDEPGYAWKNKRAMEEAERAWGAILHKDRKIGNRFGDPFELADREAAQLASQGR</sequence>
<dbReference type="Proteomes" id="UP000243723">
    <property type="component" value="Unassembled WGS sequence"/>
</dbReference>
<feature type="compositionally biased region" description="Pro residues" evidence="1">
    <location>
        <begin position="1"/>
        <end position="12"/>
    </location>
</feature>
<dbReference type="AlphaFoldDB" id="A0A2P8A4S6"/>
<feature type="region of interest" description="Disordered" evidence="1">
    <location>
        <begin position="1"/>
        <end position="92"/>
    </location>
</feature>
<proteinExistence type="predicted"/>
<evidence type="ECO:0000313" key="2">
    <source>
        <dbReference type="EMBL" id="PSK55438.1"/>
    </source>
</evidence>
<gene>
    <name evidence="2" type="ORF">B9Z65_2827</name>
</gene>
<accession>A0A2P8A4S6</accession>